<name>A0A6P8PHM6_GEOSA</name>
<dbReference type="GO" id="GO:0005783">
    <property type="term" value="C:endoplasmic reticulum"/>
    <property type="evidence" value="ECO:0007669"/>
    <property type="project" value="TreeGrafter"/>
</dbReference>
<keyword evidence="7" id="KW-1185">Reference proteome</keyword>
<dbReference type="FunCoup" id="A0A6P8PHM6">
    <property type="interactions" value="371"/>
</dbReference>
<organism evidence="7 8">
    <name type="scientific">Geotrypetes seraphini</name>
    <name type="common">Gaboon caecilian</name>
    <name type="synonym">Caecilia seraphini</name>
    <dbReference type="NCBI Taxonomy" id="260995"/>
    <lineage>
        <taxon>Eukaryota</taxon>
        <taxon>Metazoa</taxon>
        <taxon>Chordata</taxon>
        <taxon>Craniata</taxon>
        <taxon>Vertebrata</taxon>
        <taxon>Euteleostomi</taxon>
        <taxon>Amphibia</taxon>
        <taxon>Gymnophiona</taxon>
        <taxon>Geotrypetes</taxon>
    </lineage>
</organism>
<gene>
    <name evidence="8" type="primary">P3H4</name>
</gene>
<evidence type="ECO:0000256" key="4">
    <source>
        <dbReference type="SAM" id="MobiDB-lite"/>
    </source>
</evidence>
<dbReference type="InterPro" id="IPR011990">
    <property type="entry name" value="TPR-like_helical_dom_sf"/>
</dbReference>
<evidence type="ECO:0000313" key="7">
    <source>
        <dbReference type="Proteomes" id="UP000515159"/>
    </source>
</evidence>
<evidence type="ECO:0000259" key="6">
    <source>
        <dbReference type="Pfam" id="PF23557"/>
    </source>
</evidence>
<dbReference type="PANTHER" id="PTHR13986">
    <property type="entry name" value="PROTEIN LYSINE HYDROXYLATION COMPLEX COMPONENT"/>
    <property type="match status" value="1"/>
</dbReference>
<dbReference type="Proteomes" id="UP000515159">
    <property type="component" value="Chromosome 13"/>
</dbReference>
<evidence type="ECO:0000256" key="3">
    <source>
        <dbReference type="ARBA" id="ARBA00023180"/>
    </source>
</evidence>
<dbReference type="GO" id="GO:0030199">
    <property type="term" value="P:collagen fibril organization"/>
    <property type="evidence" value="ECO:0007669"/>
    <property type="project" value="TreeGrafter"/>
</dbReference>
<reference evidence="8" key="1">
    <citation type="submission" date="2025-08" db="UniProtKB">
        <authorList>
            <consortium name="RefSeq"/>
        </authorList>
    </citation>
    <scope>IDENTIFICATION</scope>
</reference>
<keyword evidence="2 5" id="KW-0732">Signal</keyword>
<feature type="compositionally biased region" description="Basic and acidic residues" evidence="4">
    <location>
        <begin position="412"/>
        <end position="421"/>
    </location>
</feature>
<feature type="domain" description="Leprecan-like alpha-helical" evidence="6">
    <location>
        <begin position="38"/>
        <end position="330"/>
    </location>
</feature>
<proteinExistence type="inferred from homology"/>
<keyword evidence="3" id="KW-0325">Glycoprotein</keyword>
<dbReference type="InParanoid" id="A0A6P8PHM6"/>
<feature type="chain" id="PRO_5027996675" evidence="5">
    <location>
        <begin position="18"/>
        <end position="421"/>
    </location>
</feature>
<dbReference type="InterPro" id="IPR052284">
    <property type="entry name" value="Collagen_mod_leprecan"/>
</dbReference>
<dbReference type="RefSeq" id="XP_033775131.1">
    <property type="nucleotide sequence ID" value="XM_033919240.1"/>
</dbReference>
<dbReference type="AlphaFoldDB" id="A0A6P8PHM6"/>
<feature type="region of interest" description="Disordered" evidence="4">
    <location>
        <begin position="400"/>
        <end position="421"/>
    </location>
</feature>
<dbReference type="GO" id="GO:0005518">
    <property type="term" value="F:collagen binding"/>
    <property type="evidence" value="ECO:0007669"/>
    <property type="project" value="TreeGrafter"/>
</dbReference>
<comment type="similarity">
    <text evidence="1">Belongs to the leprecan family.</text>
</comment>
<dbReference type="InterPro" id="IPR056585">
    <property type="entry name" value="Leprecan_dom"/>
</dbReference>
<evidence type="ECO:0000256" key="2">
    <source>
        <dbReference type="ARBA" id="ARBA00022729"/>
    </source>
</evidence>
<dbReference type="PANTHER" id="PTHR13986:SF4">
    <property type="entry name" value="ENDOPLASMIC RETICULUM PROTEIN SC65"/>
    <property type="match status" value="1"/>
</dbReference>
<dbReference type="KEGG" id="gsh:117347828"/>
<evidence type="ECO:0000313" key="8">
    <source>
        <dbReference type="RefSeq" id="XP_033775131.1"/>
    </source>
</evidence>
<dbReference type="Gene3D" id="1.25.40.10">
    <property type="entry name" value="Tetratricopeptide repeat domain"/>
    <property type="match status" value="2"/>
</dbReference>
<dbReference type="GeneID" id="117347828"/>
<dbReference type="CTD" id="10609"/>
<feature type="signal peptide" evidence="5">
    <location>
        <begin position="1"/>
        <end position="17"/>
    </location>
</feature>
<protein>
    <submittedName>
        <fullName evidence="8">Endoplasmic reticulum protein SC65</fullName>
    </submittedName>
</protein>
<accession>A0A6P8PHM6</accession>
<evidence type="ECO:0000256" key="5">
    <source>
        <dbReference type="SAM" id="SignalP"/>
    </source>
</evidence>
<sequence>MDRLGALLLLLLPLAGAQYERYSFRGFPRADLQPLLPTYTRALELYEAGSWRESAEALELSLRLHRVLRDSEASCARSCSEQVPDERECEDPELLLFGRVLSRAGCLRDCKKSLPALQLPYPPPDTVQDFQKRKPYLYLHYAHFKTNNIEKAASAAHTYLQKNPKHEITLRYLEYYKTLLDEEEQPVDLEAQPYEAIFVTAVKSYNSGDFRSSVTGMEQAVSEYYKAYEDCVAGCEGTYEMKESKDFYPDIADLFADVLQCKVDCELSLTPNVGGFFVEKFVATMYHYLQFAYYKLNDIKNAVQCVATYRLFDPNDEVMQQNLVYYRFHRERWSLEEEDFHPREEAFGYYNQTTLQAALLKFAWHYLYAEDEMEIESDAGPLEKEMPLDSEFEGEGDYEEGIYSDWQQVPRSKGDKADIEA</sequence>
<evidence type="ECO:0000256" key="1">
    <source>
        <dbReference type="ARBA" id="ARBA00006487"/>
    </source>
</evidence>
<dbReference type="OrthoDB" id="8610171at2759"/>
<dbReference type="Pfam" id="PF23557">
    <property type="entry name" value="TPR_leprecan"/>
    <property type="match status" value="1"/>
</dbReference>